<comment type="caution">
    <text evidence="2">The sequence shown here is derived from an EMBL/GenBank/DDBJ whole genome shotgun (WGS) entry which is preliminary data.</text>
</comment>
<evidence type="ECO:0000313" key="2">
    <source>
        <dbReference type="EMBL" id="MDT0620389.1"/>
    </source>
</evidence>
<gene>
    <name evidence="2" type="ORF">RM520_02060</name>
</gene>
<keyword evidence="3" id="KW-1185">Reference proteome</keyword>
<protein>
    <submittedName>
        <fullName evidence="2">Uncharacterized protein</fullName>
    </submittedName>
</protein>
<proteinExistence type="predicted"/>
<dbReference type="Proteomes" id="UP001250662">
    <property type="component" value="Unassembled WGS sequence"/>
</dbReference>
<organism evidence="2 3">
    <name type="scientific">Croceitalea vernalis</name>
    <dbReference type="NCBI Taxonomy" id="3075599"/>
    <lineage>
        <taxon>Bacteria</taxon>
        <taxon>Pseudomonadati</taxon>
        <taxon>Bacteroidota</taxon>
        <taxon>Flavobacteriia</taxon>
        <taxon>Flavobacteriales</taxon>
        <taxon>Flavobacteriaceae</taxon>
        <taxon>Croceitalea</taxon>
    </lineage>
</organism>
<dbReference type="EMBL" id="JAVRHU010000001">
    <property type="protein sequence ID" value="MDT0620389.1"/>
    <property type="molecule type" value="Genomic_DNA"/>
</dbReference>
<sequence>MRKRKEWVNHILNFIAVILGVYLAFFLNEKSTINKEIKEGQQLMNSLITDLSEDITTYEEYHIPINIKQQENLRKLIELLSKDRISNIEKELFTVFQVDNFAPTKTTYSSMKSSGKLKLIDDLSLRKKIDDYYEGIVLESVKKGDFQVEYFTNELLKWLTGNVDLMEMTLLRKDDLIGLRNKIIVYESLVKQKVNAYQLVVEESKKLKLNLESQLK</sequence>
<evidence type="ECO:0000256" key="1">
    <source>
        <dbReference type="SAM" id="Phobius"/>
    </source>
</evidence>
<dbReference type="RefSeq" id="WP_311386806.1">
    <property type="nucleotide sequence ID" value="NZ_JAVRHU010000001.1"/>
</dbReference>
<keyword evidence="1" id="KW-0472">Membrane</keyword>
<name>A0ABU3BD50_9FLAO</name>
<reference evidence="2 3" key="1">
    <citation type="submission" date="2023-09" db="EMBL/GenBank/DDBJ databases">
        <authorList>
            <person name="Rey-Velasco X."/>
        </authorList>
    </citation>
    <scope>NUCLEOTIDE SEQUENCE [LARGE SCALE GENOMIC DNA]</scope>
    <source>
        <strain evidence="2 3">P007</strain>
    </source>
</reference>
<keyword evidence="1" id="KW-1133">Transmembrane helix</keyword>
<keyword evidence="1" id="KW-0812">Transmembrane</keyword>
<feature type="transmembrane region" description="Helical" evidence="1">
    <location>
        <begin position="7"/>
        <end position="27"/>
    </location>
</feature>
<evidence type="ECO:0000313" key="3">
    <source>
        <dbReference type="Proteomes" id="UP001250662"/>
    </source>
</evidence>
<accession>A0ABU3BD50</accession>